<dbReference type="Gene3D" id="3.90.176.10">
    <property type="entry name" value="Toxin ADP-ribosyltransferase, Chain A, domain 1"/>
    <property type="match status" value="1"/>
</dbReference>
<name>A0A6C0BG36_9ZZZZ</name>
<reference evidence="2" key="1">
    <citation type="journal article" date="2020" name="Nature">
        <title>Giant virus diversity and host interactions through global metagenomics.</title>
        <authorList>
            <person name="Schulz F."/>
            <person name="Roux S."/>
            <person name="Paez-Espino D."/>
            <person name="Jungbluth S."/>
            <person name="Walsh D.A."/>
            <person name="Denef V.J."/>
            <person name="McMahon K.D."/>
            <person name="Konstantinidis K.T."/>
            <person name="Eloe-Fadrosh E.A."/>
            <person name="Kyrpides N.C."/>
            <person name="Woyke T."/>
        </authorList>
    </citation>
    <scope>NUCLEOTIDE SEQUENCE</scope>
    <source>
        <strain evidence="2">GVMAG-M-3300010160-60</strain>
    </source>
</reference>
<organism evidence="2">
    <name type="scientific">viral metagenome</name>
    <dbReference type="NCBI Taxonomy" id="1070528"/>
    <lineage>
        <taxon>unclassified sequences</taxon>
        <taxon>metagenomes</taxon>
        <taxon>organismal metagenomes</taxon>
    </lineage>
</organism>
<keyword evidence="1" id="KW-0472">Membrane</keyword>
<keyword evidence="1" id="KW-0812">Transmembrane</keyword>
<dbReference type="EMBL" id="MN739132">
    <property type="protein sequence ID" value="QHS90333.1"/>
    <property type="molecule type" value="Genomic_DNA"/>
</dbReference>
<feature type="transmembrane region" description="Helical" evidence="1">
    <location>
        <begin position="7"/>
        <end position="29"/>
    </location>
</feature>
<protein>
    <recommendedName>
        <fullName evidence="3">ADP ribosyltransferase domain-containing protein</fullName>
    </recommendedName>
</protein>
<evidence type="ECO:0008006" key="3">
    <source>
        <dbReference type="Google" id="ProtNLM"/>
    </source>
</evidence>
<keyword evidence="1" id="KW-1133">Transmembrane helix</keyword>
<dbReference type="SUPFAM" id="SSF56399">
    <property type="entry name" value="ADP-ribosylation"/>
    <property type="match status" value="1"/>
</dbReference>
<evidence type="ECO:0000313" key="2">
    <source>
        <dbReference type="EMBL" id="QHS90333.1"/>
    </source>
</evidence>
<evidence type="ECO:0000256" key="1">
    <source>
        <dbReference type="SAM" id="Phobius"/>
    </source>
</evidence>
<proteinExistence type="predicted"/>
<dbReference type="AlphaFoldDB" id="A0A6C0BG36"/>
<accession>A0A6C0BG36</accession>
<dbReference type="PROSITE" id="PS51996">
    <property type="entry name" value="TR_MART"/>
    <property type="match status" value="1"/>
</dbReference>
<sequence length="748" mass="89781">MIKYNNIYNISIFIVLYIYIELMSVPLIYIKDGSIKDIPIKDAIKEIYYLRYKIPTEKELKNTKLTVQEIKTMVSSNDDYIPLYDVFVSNIYLIQKRNVYIRVVKQNYRFPDEIIMNTIKELSNEKNIKKSKLIFEFIGQLDMKTMYEKYLDVFYRYSPIANLQTYTCMRKSFISHTEHLQPYYSKDEILKLGLNMGIIHISVPYIDYKDSLLTKDYQDICFKIQKNDISSKVLLEHQKHIIENDMDGLMLYYTIQGSYFMNRYLRSNTGYYNDYLEDNIIKVWKHVLEAPAFDNDYYLYRFIETDDHLSHLKIGDTYVEKGFTSTTRDPFYKIPLYQFGFILVKIKIPKNIRGVGLCLELISHFVQEEEIILPPLTNLKLVSKDDKCPYYHIDDEFENIVVKKYEFEWVKNSGKIIIDKRNILEKDTQVIDFLKIDLPKGKTLKDKADYFVNKYCDKMFRIKNIINDKTLYVIAEYYDSTGPYQHVYHSKVSNGFSLYTIYDKYVLFMIEIYEKDGINKIDVNYYRELSKSNIDDILGDENFIKYISSIAYYFDVPYATIYAEFSNCNKENTYQRGFKDNKYIKIEIDNDKYIGGRHCTDFYKYFKNGYKRYKNTNILSSELQPAFSYHLLDTLKNTSLEAILSERDRDEIYQIYKNTYNNNNNNIADFYIWLVENKCYLIDLYIDKISFVFRDRDNPFYSPKYELDAMCYLYNRHYVKTYNRFIVLTNDEIVSQLKLPKNEYRITR</sequence>